<evidence type="ECO:0000313" key="2">
    <source>
        <dbReference type="Proteomes" id="UP001642360"/>
    </source>
</evidence>
<gene>
    <name evidence="1" type="ORF">ILEXP_LOCUS1961</name>
</gene>
<dbReference type="Proteomes" id="UP001642360">
    <property type="component" value="Unassembled WGS sequence"/>
</dbReference>
<evidence type="ECO:0000313" key="1">
    <source>
        <dbReference type="EMBL" id="CAK9135038.1"/>
    </source>
</evidence>
<name>A0ABC8QR47_9AQUA</name>
<keyword evidence="2" id="KW-1185">Reference proteome</keyword>
<protein>
    <submittedName>
        <fullName evidence="1">Uncharacterized protein</fullName>
    </submittedName>
</protein>
<accession>A0ABC8QR47</accession>
<dbReference type="EMBL" id="CAUOFW020000687">
    <property type="protein sequence ID" value="CAK9135038.1"/>
    <property type="molecule type" value="Genomic_DNA"/>
</dbReference>
<organism evidence="1 2">
    <name type="scientific">Ilex paraguariensis</name>
    <name type="common">yerba mate</name>
    <dbReference type="NCBI Taxonomy" id="185542"/>
    <lineage>
        <taxon>Eukaryota</taxon>
        <taxon>Viridiplantae</taxon>
        <taxon>Streptophyta</taxon>
        <taxon>Embryophyta</taxon>
        <taxon>Tracheophyta</taxon>
        <taxon>Spermatophyta</taxon>
        <taxon>Magnoliopsida</taxon>
        <taxon>eudicotyledons</taxon>
        <taxon>Gunneridae</taxon>
        <taxon>Pentapetalae</taxon>
        <taxon>asterids</taxon>
        <taxon>campanulids</taxon>
        <taxon>Aquifoliales</taxon>
        <taxon>Aquifoliaceae</taxon>
        <taxon>Ilex</taxon>
    </lineage>
</organism>
<reference evidence="1 2" key="1">
    <citation type="submission" date="2024-02" db="EMBL/GenBank/DDBJ databases">
        <authorList>
            <person name="Vignale AGUSTIN F."/>
            <person name="Sosa J E."/>
            <person name="Modenutti C."/>
        </authorList>
    </citation>
    <scope>NUCLEOTIDE SEQUENCE [LARGE SCALE GENOMIC DNA]</scope>
</reference>
<sequence length="169" mass="18580">MRVQRIDSLVVPWRTPPLVPENMKELGSLSLLPNQSITTISSSVDSDEASQLKPTKLKQVHNISPRKATEITVAEKNAKKLGLSQWFMPGTLSFWTSLRIFSNGFGRFGEAGSEITRVNASFEMVMVVAEVVEEEAAAEVVEEEVVVEEVEEAVVGMVGIKYGKRLGMA</sequence>
<proteinExistence type="predicted"/>
<comment type="caution">
    <text evidence="1">The sequence shown here is derived from an EMBL/GenBank/DDBJ whole genome shotgun (WGS) entry which is preliminary data.</text>
</comment>
<dbReference type="AlphaFoldDB" id="A0ABC8QR47"/>